<proteinExistence type="predicted"/>
<dbReference type="OrthoDB" id="2991872at2759"/>
<accession>A0A9W4XXK2</accession>
<dbReference type="InterPro" id="IPR053175">
    <property type="entry name" value="DHMBA_Reg_Transcription_Factor"/>
</dbReference>
<dbReference type="SMART" id="SM00066">
    <property type="entry name" value="GAL4"/>
    <property type="match status" value="1"/>
</dbReference>
<feature type="domain" description="Zn(2)-C6 fungal-type" evidence="3">
    <location>
        <begin position="57"/>
        <end position="87"/>
    </location>
</feature>
<dbReference type="PANTHER" id="PTHR38791:SF12">
    <property type="entry name" value="TRANSCRIPTION FACTOR DOMAIN-CONTAINING PROTEIN-RELATED"/>
    <property type="match status" value="1"/>
</dbReference>
<evidence type="ECO:0000256" key="1">
    <source>
        <dbReference type="ARBA" id="ARBA00023242"/>
    </source>
</evidence>
<comment type="caution">
    <text evidence="4">The sequence shown here is derived from an EMBL/GenBank/DDBJ whole genome shotgun (WGS) entry which is preliminary data.</text>
</comment>
<feature type="region of interest" description="Disordered" evidence="2">
    <location>
        <begin position="106"/>
        <end position="149"/>
    </location>
</feature>
<feature type="compositionally biased region" description="Low complexity" evidence="2">
    <location>
        <begin position="119"/>
        <end position="149"/>
    </location>
</feature>
<reference evidence="4" key="1">
    <citation type="submission" date="2023-01" db="EMBL/GenBank/DDBJ databases">
        <authorList>
            <person name="Van Ghelder C."/>
            <person name="Rancurel C."/>
        </authorList>
    </citation>
    <scope>NUCLEOTIDE SEQUENCE</scope>
    <source>
        <strain evidence="4">CNCM I-4278</strain>
    </source>
</reference>
<evidence type="ECO:0000313" key="5">
    <source>
        <dbReference type="Proteomes" id="UP001152607"/>
    </source>
</evidence>
<sequence>MVQPTLCDSSRTRRHDEKHECLNNEGLHTMSKQPVHNLSNRDCASKMSSYRGRPSKGCDACRLKKIKCDEGKPACTRCKKSRQDCRYRDQTDLVFRNQTAFAAQKAEESWRKRSRSHQRSVSESVVSSLHSTPLDQSSSSTQHSVAASSSQERYPAPLLDFNGLCITPLQNDLRRLAYERFVYDFVVFESPNKPSDEPTDAMWDFIPYLYEKAGRDSCLAATVDAVSYGNFASRCNAPHALPLAEECAARSIKLLQATIADKSTASSNDALCSVYLMGLFGTLIAVPQAHKDTLLAHNRGAKALLQLRNVEEYYADHYSTRLFELTVWQVQLSALHHAIMPPISTTDIAIMQRYIESSTAKSSAALLLLVHRETQLHAAWHELKHGNNPPSSRIDLHNYIQSALQLDADFTSWERAIPRGWRYHMELNTAHARATYDPRWRELFLGSPGAPKEIHSYSKLKRCWAWIFYRTTHIIVLRDLLEMLNWMFKLPLFHNTENNSQLKPMNNASLQVHHAFATTNLVNVIEKGTSAMFGIFNAFVYGKMDHDLIGLRGYMMIWPLGVMDAVLKLGFIPDSANPITPPSSGTPSPHMQGVQPPYWGSSGTIHDTTLVRPDELCELLRSYGLQNHAANVARRSYAHDPNTPHASSMISSTGSKQHLFDSSPTHPFDLPTNMSYSGFPITKPASIDVAARREWLNRILYFISSEMGIKTAIAVPAVEVSLEVCRKQVEELLAI</sequence>
<dbReference type="Proteomes" id="UP001152607">
    <property type="component" value="Unassembled WGS sequence"/>
</dbReference>
<protein>
    <recommendedName>
        <fullName evidence="3">Zn(2)-C6 fungal-type domain-containing protein</fullName>
    </recommendedName>
</protein>
<keyword evidence="5" id="KW-1185">Reference proteome</keyword>
<dbReference type="SUPFAM" id="SSF57701">
    <property type="entry name" value="Zn2/Cys6 DNA-binding domain"/>
    <property type="match status" value="1"/>
</dbReference>
<dbReference type="InterPro" id="IPR036864">
    <property type="entry name" value="Zn2-C6_fun-type_DNA-bd_sf"/>
</dbReference>
<dbReference type="GO" id="GO:0000981">
    <property type="term" value="F:DNA-binding transcription factor activity, RNA polymerase II-specific"/>
    <property type="evidence" value="ECO:0007669"/>
    <property type="project" value="InterPro"/>
</dbReference>
<evidence type="ECO:0000313" key="4">
    <source>
        <dbReference type="EMBL" id="CAI6337957.1"/>
    </source>
</evidence>
<dbReference type="Pfam" id="PF00172">
    <property type="entry name" value="Zn_clus"/>
    <property type="match status" value="1"/>
</dbReference>
<keyword evidence="1" id="KW-0539">Nucleus</keyword>
<dbReference type="AlphaFoldDB" id="A0A9W4XXK2"/>
<dbReference type="EMBL" id="CAOQHR010000008">
    <property type="protein sequence ID" value="CAI6337957.1"/>
    <property type="molecule type" value="Genomic_DNA"/>
</dbReference>
<organism evidence="4 5">
    <name type="scientific">Periconia digitata</name>
    <dbReference type="NCBI Taxonomy" id="1303443"/>
    <lineage>
        <taxon>Eukaryota</taxon>
        <taxon>Fungi</taxon>
        <taxon>Dikarya</taxon>
        <taxon>Ascomycota</taxon>
        <taxon>Pezizomycotina</taxon>
        <taxon>Dothideomycetes</taxon>
        <taxon>Pleosporomycetidae</taxon>
        <taxon>Pleosporales</taxon>
        <taxon>Massarineae</taxon>
        <taxon>Periconiaceae</taxon>
        <taxon>Periconia</taxon>
    </lineage>
</organism>
<dbReference type="InterPro" id="IPR001138">
    <property type="entry name" value="Zn2Cys6_DnaBD"/>
</dbReference>
<dbReference type="GO" id="GO:0008270">
    <property type="term" value="F:zinc ion binding"/>
    <property type="evidence" value="ECO:0007669"/>
    <property type="project" value="InterPro"/>
</dbReference>
<dbReference type="CDD" id="cd00067">
    <property type="entry name" value="GAL4"/>
    <property type="match status" value="1"/>
</dbReference>
<dbReference type="PROSITE" id="PS00463">
    <property type="entry name" value="ZN2_CY6_FUNGAL_1"/>
    <property type="match status" value="1"/>
</dbReference>
<evidence type="ECO:0000256" key="2">
    <source>
        <dbReference type="SAM" id="MobiDB-lite"/>
    </source>
</evidence>
<evidence type="ECO:0000259" key="3">
    <source>
        <dbReference type="PROSITE" id="PS50048"/>
    </source>
</evidence>
<gene>
    <name evidence="4" type="ORF">PDIGIT_LOCUS11077</name>
</gene>
<dbReference type="PANTHER" id="PTHR38791">
    <property type="entry name" value="ZN(II)2CYS6 TRANSCRIPTION FACTOR (EUROFUNG)-RELATED-RELATED"/>
    <property type="match status" value="1"/>
</dbReference>
<dbReference type="PROSITE" id="PS50048">
    <property type="entry name" value="ZN2_CY6_FUNGAL_2"/>
    <property type="match status" value="1"/>
</dbReference>
<name>A0A9W4XXK2_9PLEO</name>
<dbReference type="Gene3D" id="4.10.240.10">
    <property type="entry name" value="Zn(2)-C6 fungal-type DNA-binding domain"/>
    <property type="match status" value="1"/>
</dbReference>